<dbReference type="SUPFAM" id="SSF55811">
    <property type="entry name" value="Nudix"/>
    <property type="match status" value="1"/>
</dbReference>
<accession>A0A6C7ECG3</accession>
<feature type="domain" description="Nudix hydrolase" evidence="7">
    <location>
        <begin position="15"/>
        <end position="217"/>
    </location>
</feature>
<dbReference type="PROSITE" id="PS51462">
    <property type="entry name" value="NUDIX"/>
    <property type="match status" value="1"/>
</dbReference>
<dbReference type="OrthoDB" id="7183442at2"/>
<comment type="cofactor">
    <cofactor evidence="1">
        <name>Mn(2+)</name>
        <dbReference type="ChEBI" id="CHEBI:29035"/>
    </cofactor>
</comment>
<evidence type="ECO:0000256" key="6">
    <source>
        <dbReference type="ARBA" id="ARBA00023211"/>
    </source>
</evidence>
<evidence type="ECO:0000256" key="1">
    <source>
        <dbReference type="ARBA" id="ARBA00001936"/>
    </source>
</evidence>
<dbReference type="InterPro" id="IPR000086">
    <property type="entry name" value="NUDIX_hydrolase_dom"/>
</dbReference>
<dbReference type="RefSeq" id="WP_015443704.1">
    <property type="nucleotide sequence ID" value="NC_020520.1"/>
</dbReference>
<evidence type="ECO:0000256" key="5">
    <source>
        <dbReference type="ARBA" id="ARBA00022842"/>
    </source>
</evidence>
<dbReference type="CDD" id="cd18870">
    <property type="entry name" value="NUDIX_AcylCoAdiphos_Nudt19"/>
    <property type="match status" value="1"/>
</dbReference>
<keyword evidence="6" id="KW-0464">Manganese</keyword>
<comment type="cofactor">
    <cofactor evidence="2">
        <name>Mg(2+)</name>
        <dbReference type="ChEBI" id="CHEBI:18420"/>
    </cofactor>
</comment>
<dbReference type="AlphaFoldDB" id="A0A6C7ECG3"/>
<proteinExistence type="predicted"/>
<organism evidence="8 9">
    <name type="scientific">Ilumatobacter coccineus (strain NBRC 103263 / KCTC 29153 / YM16-304)</name>
    <dbReference type="NCBI Taxonomy" id="1313172"/>
    <lineage>
        <taxon>Bacteria</taxon>
        <taxon>Bacillati</taxon>
        <taxon>Actinomycetota</taxon>
        <taxon>Acidimicrobiia</taxon>
        <taxon>Acidimicrobiales</taxon>
        <taxon>Ilumatobacteraceae</taxon>
        <taxon>Ilumatobacter</taxon>
    </lineage>
</organism>
<dbReference type="EMBL" id="AP012057">
    <property type="protein sequence ID" value="BAN04457.1"/>
    <property type="molecule type" value="Genomic_DNA"/>
</dbReference>
<keyword evidence="3" id="KW-0479">Metal-binding</keyword>
<evidence type="ECO:0000256" key="3">
    <source>
        <dbReference type="ARBA" id="ARBA00022723"/>
    </source>
</evidence>
<reference evidence="8 9" key="1">
    <citation type="journal article" date="2013" name="Int. J. Syst. Evol. Microbiol.">
        <title>Ilumatobacter nonamiense sp. nov. and Ilumatobacter coccineum sp. nov., isolated from seashore sand.</title>
        <authorList>
            <person name="Matsumoto A."/>
            <person name="Kasai H."/>
            <person name="Matsuo Y."/>
            <person name="Shizuri Y."/>
            <person name="Ichikawa N."/>
            <person name="Fujita N."/>
            <person name="Omura S."/>
            <person name="Takahashi Y."/>
        </authorList>
    </citation>
    <scope>NUCLEOTIDE SEQUENCE [LARGE SCALE GENOMIC DNA]</scope>
    <source>
        <strain evidence="9">NBRC 103263 / KCTC 29153 / YM16-304</strain>
    </source>
</reference>
<evidence type="ECO:0000259" key="7">
    <source>
        <dbReference type="PROSITE" id="PS51462"/>
    </source>
</evidence>
<evidence type="ECO:0000256" key="4">
    <source>
        <dbReference type="ARBA" id="ARBA00022801"/>
    </source>
</evidence>
<dbReference type="PANTHER" id="PTHR12318">
    <property type="entry name" value="TESTOSTERONE-REGULATED PROTEIN RP2"/>
    <property type="match status" value="1"/>
</dbReference>
<evidence type="ECO:0000313" key="9">
    <source>
        <dbReference type="Proteomes" id="UP000011863"/>
    </source>
</evidence>
<sequence>MTAYAHLDYDPDDVAIRHAATVMLVDDLPDLHVLMLKRTAKVVFASANWVFPGGRVDPDDHLGDFDRVTSGLTDAEASERLGVDSGGLAWWLAACRETLEECGMLLAANEPLDADETQRSVLAMRQRVQRDEGVFVDELVRHGFLIDATAIEEVARFITPLGPPRRFDARFFVARAPAGQTPQHDDSEIVDWEWVRPADALARWRAGEFEMMSPTVRMVDCLSRYGSADEVMDAARLRSAYRRVRVIDPDGEYRVVLPGEAGYEHADLEVESGWVRLWDPALTE</sequence>
<dbReference type="PANTHER" id="PTHR12318:SF0">
    <property type="entry name" value="ACYL-COENZYME A DIPHOSPHATASE NUDT19"/>
    <property type="match status" value="1"/>
</dbReference>
<protein>
    <recommendedName>
        <fullName evidence="7">Nudix hydrolase domain-containing protein</fullName>
    </recommendedName>
</protein>
<dbReference type="Gene3D" id="3.90.79.10">
    <property type="entry name" value="Nucleoside Triphosphate Pyrophosphohydrolase"/>
    <property type="match status" value="1"/>
</dbReference>
<dbReference type="InterPro" id="IPR015797">
    <property type="entry name" value="NUDIX_hydrolase-like_dom_sf"/>
</dbReference>
<dbReference type="InterPro" id="IPR039121">
    <property type="entry name" value="NUDT19"/>
</dbReference>
<keyword evidence="4" id="KW-0378">Hydrolase</keyword>
<gene>
    <name evidence="8" type="ORF">YM304_41430</name>
</gene>
<dbReference type="GO" id="GO:0046872">
    <property type="term" value="F:metal ion binding"/>
    <property type="evidence" value="ECO:0007669"/>
    <property type="project" value="UniProtKB-KW"/>
</dbReference>
<evidence type="ECO:0000313" key="8">
    <source>
        <dbReference type="EMBL" id="BAN04457.1"/>
    </source>
</evidence>
<dbReference type="KEGG" id="aym:YM304_41430"/>
<dbReference type="GO" id="GO:0016818">
    <property type="term" value="F:hydrolase activity, acting on acid anhydrides, in phosphorus-containing anhydrides"/>
    <property type="evidence" value="ECO:0007669"/>
    <property type="project" value="InterPro"/>
</dbReference>
<name>A0A6C7ECG3_ILUCY</name>
<evidence type="ECO:0000256" key="2">
    <source>
        <dbReference type="ARBA" id="ARBA00001946"/>
    </source>
</evidence>
<dbReference type="Proteomes" id="UP000011863">
    <property type="component" value="Chromosome"/>
</dbReference>
<keyword evidence="5" id="KW-0460">Magnesium</keyword>
<keyword evidence="9" id="KW-1185">Reference proteome</keyword>